<protein>
    <recommendedName>
        <fullName evidence="1">T6SS Phospholipase effector Tle1-like catalytic domain-containing protein</fullName>
    </recommendedName>
</protein>
<dbReference type="InterPro" id="IPR018712">
    <property type="entry name" value="Tle1-like_cat"/>
</dbReference>
<evidence type="ECO:0000259" key="1">
    <source>
        <dbReference type="Pfam" id="PF09994"/>
    </source>
</evidence>
<keyword evidence="3" id="KW-1185">Reference proteome</keyword>
<dbReference type="SUPFAM" id="SSF53474">
    <property type="entry name" value="alpha/beta-Hydrolases"/>
    <property type="match status" value="1"/>
</dbReference>
<dbReference type="EMBL" id="LN649229">
    <property type="protein sequence ID" value="CEI65568.1"/>
    <property type="molecule type" value="Genomic_DNA"/>
</dbReference>
<organism evidence="2 3">
    <name type="scientific">Fusarium venenatum</name>
    <dbReference type="NCBI Taxonomy" id="56646"/>
    <lineage>
        <taxon>Eukaryota</taxon>
        <taxon>Fungi</taxon>
        <taxon>Dikarya</taxon>
        <taxon>Ascomycota</taxon>
        <taxon>Pezizomycotina</taxon>
        <taxon>Sordariomycetes</taxon>
        <taxon>Hypocreomycetidae</taxon>
        <taxon>Hypocreales</taxon>
        <taxon>Nectriaceae</taxon>
        <taxon>Fusarium</taxon>
    </lineage>
</organism>
<evidence type="ECO:0000313" key="3">
    <source>
        <dbReference type="Proteomes" id="UP000245910"/>
    </source>
</evidence>
<accession>A0A2L2T6R0</accession>
<sequence>MVVRDHNFVDQPSSNTLAGSFRSSRETVISVLPKLICKRRNNVFLIGVHGVGSDINPTDRFWGGLCGWVTQRNVITAYKRIAEEYEPGDKIILTGCSRGAWAARYLALIINVVGLPKQGGDNELFHLLYKECDKNSNFDLRITKKLLMYECYTNVTIEALCCFDTVGSLGLPLFGIAKPLALVRRGQKKEDMVSTVARNAKHAFHCIALHETREPFFPTYMSGENVHQVFFVGNHGHVGWISSQESFVHAALTWMIQQLHLHTGIDFDDDILKRYFQSYRCNEVQDPTPGHPWISDRIVPRSAGGYFPSDS</sequence>
<dbReference type="PANTHER" id="PTHR33840:SF1">
    <property type="entry name" value="TLE1 PHOSPHOLIPASE DOMAIN-CONTAINING PROTEIN"/>
    <property type="match status" value="1"/>
</dbReference>
<reference evidence="3" key="1">
    <citation type="submission" date="2014-10" db="EMBL/GenBank/DDBJ databases">
        <authorList>
            <person name="King R."/>
        </authorList>
    </citation>
    <scope>NUCLEOTIDE SEQUENCE [LARGE SCALE GENOMIC DNA]</scope>
    <source>
        <strain evidence="3">A3/5</strain>
    </source>
</reference>
<dbReference type="PANTHER" id="PTHR33840">
    <property type="match status" value="1"/>
</dbReference>
<dbReference type="AlphaFoldDB" id="A0A2L2T6R0"/>
<dbReference type="OrthoDB" id="59699at2759"/>
<proteinExistence type="predicted"/>
<dbReference type="Proteomes" id="UP000245910">
    <property type="component" value="Chromosome I"/>
</dbReference>
<feature type="domain" description="T6SS Phospholipase effector Tle1-like catalytic" evidence="1">
    <location>
        <begin position="49"/>
        <end position="258"/>
    </location>
</feature>
<evidence type="ECO:0000313" key="2">
    <source>
        <dbReference type="EMBL" id="CEI65568.1"/>
    </source>
</evidence>
<dbReference type="Pfam" id="PF09994">
    <property type="entry name" value="T6SS_Tle1-like_cat"/>
    <property type="match status" value="1"/>
</dbReference>
<name>A0A2L2T6R0_9HYPO</name>
<dbReference type="InterPro" id="IPR029058">
    <property type="entry name" value="AB_hydrolase_fold"/>
</dbReference>